<reference evidence="2 3" key="1">
    <citation type="journal article" date="2016" name="Sci. Rep.">
        <title>The genome sequence of the outbreeding globe artichoke constructed de novo incorporating a phase-aware low-pass sequencing strategy of F1 progeny.</title>
        <authorList>
            <person name="Scaglione D."/>
            <person name="Reyes-Chin-Wo S."/>
            <person name="Acquadro A."/>
            <person name="Froenicke L."/>
            <person name="Portis E."/>
            <person name="Beitel C."/>
            <person name="Tirone M."/>
            <person name="Mauro R."/>
            <person name="Lo Monaco A."/>
            <person name="Mauromicale G."/>
            <person name="Faccioli P."/>
            <person name="Cattivelli L."/>
            <person name="Rieseberg L."/>
            <person name="Michelmore R."/>
            <person name="Lanteri S."/>
        </authorList>
    </citation>
    <scope>NUCLEOTIDE SEQUENCE [LARGE SCALE GENOMIC DNA]</scope>
    <source>
        <strain evidence="2">2C</strain>
    </source>
</reference>
<dbReference type="GO" id="GO:0006103">
    <property type="term" value="P:2-oxoglutarate metabolic process"/>
    <property type="evidence" value="ECO:0007669"/>
    <property type="project" value="TreeGrafter"/>
</dbReference>
<evidence type="ECO:0000313" key="2">
    <source>
        <dbReference type="EMBL" id="KVH99761.1"/>
    </source>
</evidence>
<dbReference type="PANTHER" id="PTHR22912:SF223">
    <property type="entry name" value="DIHYDROLIPOYL DEHYDROGENASE 1, MITOCHONDRIAL"/>
    <property type="match status" value="1"/>
</dbReference>
<dbReference type="Pfam" id="PF07992">
    <property type="entry name" value="Pyr_redox_2"/>
    <property type="match status" value="1"/>
</dbReference>
<feature type="domain" description="FAD/NAD(P)-binding" evidence="1">
    <location>
        <begin position="1"/>
        <end position="90"/>
    </location>
</feature>
<dbReference type="SUPFAM" id="SSF51905">
    <property type="entry name" value="FAD/NAD(P)-binding domain"/>
    <property type="match status" value="1"/>
</dbReference>
<keyword evidence="3" id="KW-1185">Reference proteome</keyword>
<evidence type="ECO:0000259" key="1">
    <source>
        <dbReference type="Pfam" id="PF07992"/>
    </source>
</evidence>
<dbReference type="Proteomes" id="UP000243975">
    <property type="component" value="Unassembled WGS sequence"/>
</dbReference>
<sequence length="98" mass="10767">MDGEVRKQFQRMLEKQNMKFMLKTKVAAVDTSTDVVKLTLEPSAGGDQTILEADVVLVSAGRTPYTAGLGLDKIGVETESLWTEDSLQTSKAFTRLVM</sequence>
<accession>A0A118JZB1</accession>
<dbReference type="GO" id="GO:0050660">
    <property type="term" value="F:flavin adenine dinucleotide binding"/>
    <property type="evidence" value="ECO:0007669"/>
    <property type="project" value="TreeGrafter"/>
</dbReference>
<gene>
    <name evidence="2" type="ORF">Ccrd_022003</name>
</gene>
<dbReference type="GO" id="GO:0045252">
    <property type="term" value="C:oxoglutarate dehydrogenase complex"/>
    <property type="evidence" value="ECO:0007669"/>
    <property type="project" value="TreeGrafter"/>
</dbReference>
<dbReference type="PANTHER" id="PTHR22912">
    <property type="entry name" value="DISULFIDE OXIDOREDUCTASE"/>
    <property type="match status" value="1"/>
</dbReference>
<dbReference type="InterPro" id="IPR023753">
    <property type="entry name" value="FAD/NAD-binding_dom"/>
</dbReference>
<dbReference type="STRING" id="59895.A0A118JZB1"/>
<dbReference type="Gramene" id="KVH99761">
    <property type="protein sequence ID" value="KVH99761"/>
    <property type="gene ID" value="Ccrd_022003"/>
</dbReference>
<organism evidence="2 3">
    <name type="scientific">Cynara cardunculus var. scolymus</name>
    <name type="common">Globe artichoke</name>
    <name type="synonym">Cynara scolymus</name>
    <dbReference type="NCBI Taxonomy" id="59895"/>
    <lineage>
        <taxon>Eukaryota</taxon>
        <taxon>Viridiplantae</taxon>
        <taxon>Streptophyta</taxon>
        <taxon>Embryophyta</taxon>
        <taxon>Tracheophyta</taxon>
        <taxon>Spermatophyta</taxon>
        <taxon>Magnoliopsida</taxon>
        <taxon>eudicotyledons</taxon>
        <taxon>Gunneridae</taxon>
        <taxon>Pentapetalae</taxon>
        <taxon>asterids</taxon>
        <taxon>campanulids</taxon>
        <taxon>Asterales</taxon>
        <taxon>Asteraceae</taxon>
        <taxon>Carduoideae</taxon>
        <taxon>Cardueae</taxon>
        <taxon>Carduinae</taxon>
        <taxon>Cynara</taxon>
    </lineage>
</organism>
<dbReference type="GO" id="GO:0004148">
    <property type="term" value="F:dihydrolipoyl dehydrogenase (NADH) activity"/>
    <property type="evidence" value="ECO:0007669"/>
    <property type="project" value="TreeGrafter"/>
</dbReference>
<dbReference type="AlphaFoldDB" id="A0A118JZB1"/>
<dbReference type="Gene3D" id="3.50.50.60">
    <property type="entry name" value="FAD/NAD(P)-binding domain"/>
    <property type="match status" value="2"/>
</dbReference>
<evidence type="ECO:0000313" key="3">
    <source>
        <dbReference type="Proteomes" id="UP000243975"/>
    </source>
</evidence>
<proteinExistence type="predicted"/>
<comment type="caution">
    <text evidence="2">The sequence shown here is derived from an EMBL/GenBank/DDBJ whole genome shotgun (WGS) entry which is preliminary data.</text>
</comment>
<name>A0A118JZB1_CYNCS</name>
<dbReference type="EMBL" id="LEKV01003414">
    <property type="protein sequence ID" value="KVH99761.1"/>
    <property type="molecule type" value="Genomic_DNA"/>
</dbReference>
<dbReference type="GO" id="GO:0005739">
    <property type="term" value="C:mitochondrion"/>
    <property type="evidence" value="ECO:0007669"/>
    <property type="project" value="TreeGrafter"/>
</dbReference>
<dbReference type="InterPro" id="IPR050151">
    <property type="entry name" value="Class-I_Pyr_Nuc-Dis_Oxidored"/>
</dbReference>
<protein>
    <submittedName>
        <fullName evidence="2">Pyridine nucleotide-disulfide oxidoreductase, NAD-binding domain-containing protein</fullName>
    </submittedName>
</protein>
<dbReference type="InterPro" id="IPR036188">
    <property type="entry name" value="FAD/NAD-bd_sf"/>
</dbReference>